<protein>
    <submittedName>
        <fullName evidence="2">Uncharacterized protein</fullName>
    </submittedName>
</protein>
<name>A0AAE0YPT8_9GAST</name>
<gene>
    <name evidence="2" type="ORF">RRG08_042081</name>
</gene>
<proteinExistence type="predicted"/>
<comment type="caution">
    <text evidence="2">The sequence shown here is derived from an EMBL/GenBank/DDBJ whole genome shotgun (WGS) entry which is preliminary data.</text>
</comment>
<accession>A0AAE0YPT8</accession>
<feature type="region of interest" description="Disordered" evidence="1">
    <location>
        <begin position="19"/>
        <end position="53"/>
    </location>
</feature>
<dbReference type="EMBL" id="JAWDGP010005696">
    <property type="protein sequence ID" value="KAK3753666.1"/>
    <property type="molecule type" value="Genomic_DNA"/>
</dbReference>
<reference evidence="2" key="1">
    <citation type="journal article" date="2023" name="G3 (Bethesda)">
        <title>A reference genome for the long-term kleptoplast-retaining sea slug Elysia crispata morphotype clarki.</title>
        <authorList>
            <person name="Eastman K.E."/>
            <person name="Pendleton A.L."/>
            <person name="Shaikh M.A."/>
            <person name="Suttiyut T."/>
            <person name="Ogas R."/>
            <person name="Tomko P."/>
            <person name="Gavelis G."/>
            <person name="Widhalm J.R."/>
            <person name="Wisecaver J.H."/>
        </authorList>
    </citation>
    <scope>NUCLEOTIDE SEQUENCE</scope>
    <source>
        <strain evidence="2">ECLA1</strain>
    </source>
</reference>
<sequence length="53" mass="5997">EAATFETFTCFTVKLSDPRVSSPHRPETEPHLSSCPEIQTARWTRPRPLDAKA</sequence>
<evidence type="ECO:0000313" key="2">
    <source>
        <dbReference type="EMBL" id="KAK3753666.1"/>
    </source>
</evidence>
<keyword evidence="3" id="KW-1185">Reference proteome</keyword>
<evidence type="ECO:0000313" key="3">
    <source>
        <dbReference type="Proteomes" id="UP001283361"/>
    </source>
</evidence>
<evidence type="ECO:0000256" key="1">
    <source>
        <dbReference type="SAM" id="MobiDB-lite"/>
    </source>
</evidence>
<feature type="non-terminal residue" evidence="2">
    <location>
        <position position="1"/>
    </location>
</feature>
<dbReference type="AlphaFoldDB" id="A0AAE0YPT8"/>
<dbReference type="Proteomes" id="UP001283361">
    <property type="component" value="Unassembled WGS sequence"/>
</dbReference>
<organism evidence="2 3">
    <name type="scientific">Elysia crispata</name>
    <name type="common">lettuce slug</name>
    <dbReference type="NCBI Taxonomy" id="231223"/>
    <lineage>
        <taxon>Eukaryota</taxon>
        <taxon>Metazoa</taxon>
        <taxon>Spiralia</taxon>
        <taxon>Lophotrochozoa</taxon>
        <taxon>Mollusca</taxon>
        <taxon>Gastropoda</taxon>
        <taxon>Heterobranchia</taxon>
        <taxon>Euthyneura</taxon>
        <taxon>Panpulmonata</taxon>
        <taxon>Sacoglossa</taxon>
        <taxon>Placobranchoidea</taxon>
        <taxon>Plakobranchidae</taxon>
        <taxon>Elysia</taxon>
    </lineage>
</organism>